<sequence>MRLWTWSHLLKRQKLDPPCSWTVRAAMATQRIRRRSQTNQRSSPLMQQFQCLM</sequence>
<keyword evidence="2" id="KW-1185">Reference proteome</keyword>
<accession>A0A9D4JUW3</accession>
<reference evidence="1" key="2">
    <citation type="submission" date="2020-11" db="EMBL/GenBank/DDBJ databases">
        <authorList>
            <person name="McCartney M.A."/>
            <person name="Auch B."/>
            <person name="Kono T."/>
            <person name="Mallez S."/>
            <person name="Becker A."/>
            <person name="Gohl D.M."/>
            <person name="Silverstein K.A.T."/>
            <person name="Koren S."/>
            <person name="Bechman K.B."/>
            <person name="Herman A."/>
            <person name="Abrahante J.E."/>
            <person name="Garbe J."/>
        </authorList>
    </citation>
    <scope>NUCLEOTIDE SEQUENCE</scope>
    <source>
        <strain evidence="1">Duluth1</strain>
        <tissue evidence="1">Whole animal</tissue>
    </source>
</reference>
<name>A0A9D4JUW3_DREPO</name>
<evidence type="ECO:0000313" key="2">
    <source>
        <dbReference type="Proteomes" id="UP000828390"/>
    </source>
</evidence>
<evidence type="ECO:0000313" key="1">
    <source>
        <dbReference type="EMBL" id="KAH3823804.1"/>
    </source>
</evidence>
<organism evidence="1 2">
    <name type="scientific">Dreissena polymorpha</name>
    <name type="common">Zebra mussel</name>
    <name type="synonym">Mytilus polymorpha</name>
    <dbReference type="NCBI Taxonomy" id="45954"/>
    <lineage>
        <taxon>Eukaryota</taxon>
        <taxon>Metazoa</taxon>
        <taxon>Spiralia</taxon>
        <taxon>Lophotrochozoa</taxon>
        <taxon>Mollusca</taxon>
        <taxon>Bivalvia</taxon>
        <taxon>Autobranchia</taxon>
        <taxon>Heteroconchia</taxon>
        <taxon>Euheterodonta</taxon>
        <taxon>Imparidentia</taxon>
        <taxon>Neoheterodontei</taxon>
        <taxon>Myida</taxon>
        <taxon>Dreissenoidea</taxon>
        <taxon>Dreissenidae</taxon>
        <taxon>Dreissena</taxon>
    </lineage>
</organism>
<dbReference type="AlphaFoldDB" id="A0A9D4JUW3"/>
<protein>
    <submittedName>
        <fullName evidence="1">Uncharacterized protein</fullName>
    </submittedName>
</protein>
<proteinExistence type="predicted"/>
<dbReference type="EMBL" id="JAIWYP010000005">
    <property type="protein sequence ID" value="KAH3823804.1"/>
    <property type="molecule type" value="Genomic_DNA"/>
</dbReference>
<reference evidence="1" key="1">
    <citation type="journal article" date="2019" name="bioRxiv">
        <title>The Genome of the Zebra Mussel, Dreissena polymorpha: A Resource for Invasive Species Research.</title>
        <authorList>
            <person name="McCartney M.A."/>
            <person name="Auch B."/>
            <person name="Kono T."/>
            <person name="Mallez S."/>
            <person name="Zhang Y."/>
            <person name="Obille A."/>
            <person name="Becker A."/>
            <person name="Abrahante J.E."/>
            <person name="Garbe J."/>
            <person name="Badalamenti J.P."/>
            <person name="Herman A."/>
            <person name="Mangelson H."/>
            <person name="Liachko I."/>
            <person name="Sullivan S."/>
            <person name="Sone E.D."/>
            <person name="Koren S."/>
            <person name="Silverstein K.A.T."/>
            <person name="Beckman K.B."/>
            <person name="Gohl D.M."/>
        </authorList>
    </citation>
    <scope>NUCLEOTIDE SEQUENCE</scope>
    <source>
        <strain evidence="1">Duluth1</strain>
        <tissue evidence="1">Whole animal</tissue>
    </source>
</reference>
<comment type="caution">
    <text evidence="1">The sequence shown here is derived from an EMBL/GenBank/DDBJ whole genome shotgun (WGS) entry which is preliminary data.</text>
</comment>
<dbReference type="Proteomes" id="UP000828390">
    <property type="component" value="Unassembled WGS sequence"/>
</dbReference>
<gene>
    <name evidence="1" type="ORF">DPMN_125626</name>
</gene>